<feature type="non-terminal residue" evidence="2">
    <location>
        <position position="1"/>
    </location>
</feature>
<comment type="caution">
    <text evidence="2">The sequence shown here is derived from an EMBL/GenBank/DDBJ whole genome shotgun (WGS) entry which is preliminary data.</text>
</comment>
<evidence type="ECO:0000313" key="2">
    <source>
        <dbReference type="EMBL" id="PON66955.1"/>
    </source>
</evidence>
<sequence length="61" mass="6576">LEGILILGTLRLLVSTGPEPVTEDQIPLTTEQDPLFLFPKLAIGCVVPNSSLRSGIRGLYL</sequence>
<keyword evidence="1" id="KW-0732">Signal</keyword>
<reference evidence="3" key="1">
    <citation type="submission" date="2016-06" db="EMBL/GenBank/DDBJ databases">
        <title>Parallel loss of symbiosis genes in relatives of nitrogen-fixing non-legume Parasponia.</title>
        <authorList>
            <person name="Van Velzen R."/>
            <person name="Holmer R."/>
            <person name="Bu F."/>
            <person name="Rutten L."/>
            <person name="Van Zeijl A."/>
            <person name="Liu W."/>
            <person name="Santuari L."/>
            <person name="Cao Q."/>
            <person name="Sharma T."/>
            <person name="Shen D."/>
            <person name="Roswanjaya Y."/>
            <person name="Wardhani T."/>
            <person name="Kalhor M.S."/>
            <person name="Jansen J."/>
            <person name="Van den Hoogen J."/>
            <person name="Gungor B."/>
            <person name="Hartog M."/>
            <person name="Hontelez J."/>
            <person name="Verver J."/>
            <person name="Yang W.-C."/>
            <person name="Schijlen E."/>
            <person name="Repin R."/>
            <person name="Schilthuizen M."/>
            <person name="Schranz E."/>
            <person name="Heidstra R."/>
            <person name="Miyata K."/>
            <person name="Fedorova E."/>
            <person name="Kohlen W."/>
            <person name="Bisseling T."/>
            <person name="Smit S."/>
            <person name="Geurts R."/>
        </authorList>
    </citation>
    <scope>NUCLEOTIDE SEQUENCE [LARGE SCALE GENOMIC DNA]</scope>
    <source>
        <strain evidence="3">cv. RG33-2</strain>
    </source>
</reference>
<accession>A0A2P5D151</accession>
<dbReference type="Proteomes" id="UP000237000">
    <property type="component" value="Unassembled WGS sequence"/>
</dbReference>
<gene>
    <name evidence="2" type="ORF">TorRG33x02_266410</name>
</gene>
<dbReference type="InParanoid" id="A0A2P5D151"/>
<dbReference type="AlphaFoldDB" id="A0A2P5D151"/>
<feature type="signal peptide" evidence="1">
    <location>
        <begin position="1"/>
        <end position="16"/>
    </location>
</feature>
<protein>
    <submittedName>
        <fullName evidence="2">Uncharacterized protein</fullName>
    </submittedName>
</protein>
<proteinExistence type="predicted"/>
<name>A0A2P5D151_TREOI</name>
<dbReference type="EMBL" id="JXTC01000308">
    <property type="protein sequence ID" value="PON66955.1"/>
    <property type="molecule type" value="Genomic_DNA"/>
</dbReference>
<keyword evidence="3" id="KW-1185">Reference proteome</keyword>
<feature type="chain" id="PRO_5015190400" evidence="1">
    <location>
        <begin position="17"/>
        <end position="61"/>
    </location>
</feature>
<evidence type="ECO:0000256" key="1">
    <source>
        <dbReference type="SAM" id="SignalP"/>
    </source>
</evidence>
<organism evidence="2 3">
    <name type="scientific">Trema orientale</name>
    <name type="common">Charcoal tree</name>
    <name type="synonym">Celtis orientalis</name>
    <dbReference type="NCBI Taxonomy" id="63057"/>
    <lineage>
        <taxon>Eukaryota</taxon>
        <taxon>Viridiplantae</taxon>
        <taxon>Streptophyta</taxon>
        <taxon>Embryophyta</taxon>
        <taxon>Tracheophyta</taxon>
        <taxon>Spermatophyta</taxon>
        <taxon>Magnoliopsida</taxon>
        <taxon>eudicotyledons</taxon>
        <taxon>Gunneridae</taxon>
        <taxon>Pentapetalae</taxon>
        <taxon>rosids</taxon>
        <taxon>fabids</taxon>
        <taxon>Rosales</taxon>
        <taxon>Cannabaceae</taxon>
        <taxon>Trema</taxon>
    </lineage>
</organism>
<evidence type="ECO:0000313" key="3">
    <source>
        <dbReference type="Proteomes" id="UP000237000"/>
    </source>
</evidence>